<name>A0AAP0Q4Y6_9MAGN</name>
<dbReference type="AlphaFoldDB" id="A0AAP0Q4Y6"/>
<comment type="caution">
    <text evidence="1">The sequence shown here is derived from an EMBL/GenBank/DDBJ whole genome shotgun (WGS) entry which is preliminary data.</text>
</comment>
<evidence type="ECO:0000313" key="1">
    <source>
        <dbReference type="EMBL" id="KAK9163541.1"/>
    </source>
</evidence>
<gene>
    <name evidence="1" type="ORF">Syun_004443</name>
</gene>
<keyword evidence="2" id="KW-1185">Reference proteome</keyword>
<proteinExistence type="predicted"/>
<organism evidence="1 2">
    <name type="scientific">Stephania yunnanensis</name>
    <dbReference type="NCBI Taxonomy" id="152371"/>
    <lineage>
        <taxon>Eukaryota</taxon>
        <taxon>Viridiplantae</taxon>
        <taxon>Streptophyta</taxon>
        <taxon>Embryophyta</taxon>
        <taxon>Tracheophyta</taxon>
        <taxon>Spermatophyta</taxon>
        <taxon>Magnoliopsida</taxon>
        <taxon>Ranunculales</taxon>
        <taxon>Menispermaceae</taxon>
        <taxon>Menispermoideae</taxon>
        <taxon>Cissampelideae</taxon>
        <taxon>Stephania</taxon>
    </lineage>
</organism>
<sequence>MDHSQEGTITNMDHSQERIVALVTGHHGSQRSLQLKKKTFQKEIKQLEQKVGEEVVSNHYKKLELLLQI</sequence>
<dbReference type="EMBL" id="JBBNAF010000002">
    <property type="protein sequence ID" value="KAK9163541.1"/>
    <property type="molecule type" value="Genomic_DNA"/>
</dbReference>
<dbReference type="Proteomes" id="UP001420932">
    <property type="component" value="Unassembled WGS sequence"/>
</dbReference>
<evidence type="ECO:0000313" key="2">
    <source>
        <dbReference type="Proteomes" id="UP001420932"/>
    </source>
</evidence>
<accession>A0AAP0Q4Y6</accession>
<protein>
    <submittedName>
        <fullName evidence="1">Uncharacterized protein</fullName>
    </submittedName>
</protein>
<reference evidence="1 2" key="1">
    <citation type="submission" date="2024-01" db="EMBL/GenBank/DDBJ databases">
        <title>Genome assemblies of Stephania.</title>
        <authorList>
            <person name="Yang L."/>
        </authorList>
    </citation>
    <scope>NUCLEOTIDE SEQUENCE [LARGE SCALE GENOMIC DNA]</scope>
    <source>
        <strain evidence="1">YNDBR</strain>
        <tissue evidence="1">Leaf</tissue>
    </source>
</reference>